<dbReference type="NCBIfam" id="TIGR00453">
    <property type="entry name" value="ispD"/>
    <property type="match status" value="1"/>
</dbReference>
<dbReference type="CDD" id="cd02516">
    <property type="entry name" value="CDP-ME_synthetase"/>
    <property type="match status" value="1"/>
</dbReference>
<keyword evidence="8 11" id="KW-0414">Isoprene biosynthesis</keyword>
<dbReference type="GO" id="GO:0050518">
    <property type="term" value="F:2-C-methyl-D-erythritol 4-phosphate cytidylyltransferase activity"/>
    <property type="evidence" value="ECO:0007669"/>
    <property type="project" value="UniProtKB-UniRule"/>
</dbReference>
<accession>A0A3A4FAW8</accession>
<feature type="site" description="Transition state stabilizer" evidence="12">
    <location>
        <position position="36"/>
    </location>
</feature>
<evidence type="ECO:0000256" key="7">
    <source>
        <dbReference type="ARBA" id="ARBA00022723"/>
    </source>
</evidence>
<dbReference type="InterPro" id="IPR050088">
    <property type="entry name" value="IspD/TarI_cytidylyltransf_bact"/>
</dbReference>
<comment type="function">
    <text evidence="12">Catalyzes the formation of 4-diphosphocytidyl-2-C-methyl-D-erythritol from CTP and 2-C-methyl-D-erythritol 4-phosphate (MEP).</text>
</comment>
<feature type="site" description="Transition state stabilizer" evidence="12">
    <location>
        <position position="29"/>
    </location>
</feature>
<dbReference type="UniPathway" id="UPA00056">
    <property type="reaction ID" value="UER00093"/>
</dbReference>
<feature type="binding site" evidence="11">
    <location>
        <begin position="286"/>
        <end position="288"/>
    </location>
    <ligand>
        <name>4-CDP-2-C-methyl-D-erythritol 2-phosphate</name>
        <dbReference type="ChEBI" id="CHEBI:57919"/>
    </ligand>
</feature>
<comment type="pathway">
    <text evidence="11">Isoprenoid biosynthesis; isopentenyl diphosphate biosynthesis via DXP pathway; isopentenyl diphosphate from 1-deoxy-D-xylulose 5-phosphate: step 4/6.</text>
</comment>
<evidence type="ECO:0000256" key="10">
    <source>
        <dbReference type="ARBA" id="ARBA00023268"/>
    </source>
</evidence>
<dbReference type="NCBIfam" id="TIGR00151">
    <property type="entry name" value="ispF"/>
    <property type="match status" value="1"/>
</dbReference>
<dbReference type="Pfam" id="PF01128">
    <property type="entry name" value="IspD"/>
    <property type="match status" value="1"/>
</dbReference>
<feature type="binding site" evidence="11">
    <location>
        <position position="323"/>
    </location>
    <ligand>
        <name>a divalent metal cation</name>
        <dbReference type="ChEBI" id="CHEBI:60240"/>
    </ligand>
</feature>
<feature type="binding site" evidence="11">
    <location>
        <position position="288"/>
    </location>
    <ligand>
        <name>a divalent metal cation</name>
        <dbReference type="ChEBI" id="CHEBI:60240"/>
    </ligand>
</feature>
<dbReference type="Gene3D" id="3.90.550.10">
    <property type="entry name" value="Spore Coat Polysaccharide Biosynthesis Protein SpsA, Chain A"/>
    <property type="match status" value="1"/>
</dbReference>
<evidence type="ECO:0000313" key="15">
    <source>
        <dbReference type="Proteomes" id="UP000266615"/>
    </source>
</evidence>
<keyword evidence="9 11" id="KW-0456">Lyase</keyword>
<comment type="similarity">
    <text evidence="4 12">Belongs to the IspD/TarI cytidylyltransferase family. IspD subfamily.</text>
</comment>
<dbReference type="Gene3D" id="3.30.1330.50">
    <property type="entry name" value="2-C-methyl-D-erythritol 2,4-cyclodiphosphate synthase"/>
    <property type="match status" value="1"/>
</dbReference>
<name>A0A3A4FAW8_9MICC</name>
<feature type="binding site" evidence="11">
    <location>
        <begin position="315"/>
        <end position="316"/>
    </location>
    <ligand>
        <name>4-CDP-2-C-methyl-D-erythritol 2-phosphate</name>
        <dbReference type="ChEBI" id="CHEBI:57919"/>
    </ligand>
</feature>
<dbReference type="Pfam" id="PF02542">
    <property type="entry name" value="YgbB"/>
    <property type="match status" value="1"/>
</dbReference>
<dbReference type="CDD" id="cd00554">
    <property type="entry name" value="MECDP_synthase"/>
    <property type="match status" value="1"/>
</dbReference>
<evidence type="ECO:0000256" key="3">
    <source>
        <dbReference type="ARBA" id="ARBA00008480"/>
    </source>
</evidence>
<evidence type="ECO:0000256" key="5">
    <source>
        <dbReference type="ARBA" id="ARBA00022679"/>
    </source>
</evidence>
<evidence type="ECO:0000256" key="11">
    <source>
        <dbReference type="HAMAP-Rule" id="MF_00107"/>
    </source>
</evidence>
<dbReference type="InterPro" id="IPR001228">
    <property type="entry name" value="IspD"/>
</dbReference>
<keyword evidence="6 12" id="KW-0548">Nucleotidyltransferase</keyword>
<dbReference type="EC" id="4.6.1.12" evidence="11"/>
<dbReference type="InterPro" id="IPR036571">
    <property type="entry name" value="MECDP_synthase_sf"/>
</dbReference>
<comment type="pathway">
    <text evidence="2 12">Isoprenoid biosynthesis; isopentenyl diphosphate biosynthesis via DXP pathway; isopentenyl diphosphate from 1-deoxy-D-xylulose 5-phosphate: step 2/6.</text>
</comment>
<dbReference type="PANTHER" id="PTHR32125:SF4">
    <property type="entry name" value="2-C-METHYL-D-ERYTHRITOL 4-PHOSPHATE CYTIDYLYLTRANSFERASE, CHLOROPLASTIC"/>
    <property type="match status" value="1"/>
</dbReference>
<comment type="caution">
    <text evidence="14">The sequence shown here is derived from an EMBL/GenBank/DDBJ whole genome shotgun (WGS) entry which is preliminary data.</text>
</comment>
<dbReference type="SUPFAM" id="SSF53448">
    <property type="entry name" value="Nucleotide-diphospho-sugar transferases"/>
    <property type="match status" value="1"/>
</dbReference>
<dbReference type="AlphaFoldDB" id="A0A3A4FAW8"/>
<evidence type="ECO:0000259" key="13">
    <source>
        <dbReference type="Pfam" id="PF02542"/>
    </source>
</evidence>
<feature type="binding site" evidence="11">
    <location>
        <position position="422"/>
    </location>
    <ligand>
        <name>4-CDP-2-C-methyl-D-erythritol 2-phosphate</name>
        <dbReference type="ChEBI" id="CHEBI:57919"/>
    </ligand>
</feature>
<comment type="caution">
    <text evidence="11">Lacks conserved residue(s) required for the propagation of feature annotation.</text>
</comment>
<feature type="binding site" evidence="11">
    <location>
        <position position="286"/>
    </location>
    <ligand>
        <name>a divalent metal cation</name>
        <dbReference type="ChEBI" id="CHEBI:60240"/>
    </ligand>
</feature>
<keyword evidence="10" id="KW-0511">Multifunctional enzyme</keyword>
<dbReference type="InterPro" id="IPR034683">
    <property type="entry name" value="IspD/TarI"/>
</dbReference>
<comment type="cofactor">
    <cofactor evidence="11">
        <name>a divalent metal cation</name>
        <dbReference type="ChEBI" id="CHEBI:60240"/>
    </cofactor>
    <text evidence="11">Binds 1 divalent metal cation per subunit.</text>
</comment>
<feature type="binding site" evidence="11">
    <location>
        <position position="425"/>
    </location>
    <ligand>
        <name>4-CDP-2-C-methyl-D-erythritol 2-phosphate</name>
        <dbReference type="ChEBI" id="CHEBI:57919"/>
    </ligand>
</feature>
<comment type="catalytic activity">
    <reaction evidence="11">
        <text>4-CDP-2-C-methyl-D-erythritol 2-phosphate = 2-C-methyl-D-erythritol 2,4-cyclic diphosphate + CMP</text>
        <dbReference type="Rhea" id="RHEA:23864"/>
        <dbReference type="ChEBI" id="CHEBI:57919"/>
        <dbReference type="ChEBI" id="CHEBI:58483"/>
        <dbReference type="ChEBI" id="CHEBI:60377"/>
        <dbReference type="EC" id="4.6.1.12"/>
    </reaction>
</comment>
<dbReference type="GO" id="GO:0016114">
    <property type="term" value="P:terpenoid biosynthetic process"/>
    <property type="evidence" value="ECO:0007669"/>
    <property type="project" value="InterPro"/>
</dbReference>
<dbReference type="RefSeq" id="WP_119901325.1">
    <property type="nucleotide sequence ID" value="NZ_QYZP01000001.1"/>
</dbReference>
<keyword evidence="15" id="KW-1185">Reference proteome</keyword>
<evidence type="ECO:0000313" key="14">
    <source>
        <dbReference type="EMBL" id="RJN32297.1"/>
    </source>
</evidence>
<sequence length="438" mass="45791">MTQRPDDAVLTRTVRRRALVVVAAGSGTRLGLGMPKAAVPVTDRTVLEHALDAVSGVLQLDLVVLVLPREPHAKQQLAATSAVVADRCGVEVLTIPGGEARTESVSSGVRAVQQHAQRKSWSGPVQVLVHDAARALTPTEVFHRVLEALDAGAQCVVPALPVTDTIKRVDASAQVAQTLPRKQLRAVQTPQGFTLKLLERAFSHIDKLPEEEAADLTDEAMMVENLGEKVAVVEGHPHALKITTSLDLLTVRALIAETEGQQAEVPPAVLPGAQGLAVPRVGIGHDIHAFASPEESAQLWLAGLHWPGERGLAGHSDADPVAHAACAALFSAAGMGDLGTHFGADTIGTSRAEYRGASGFVLLSEAAQIVRNAGYRIGSVSVQFVGNRPKFATRREEAQQVLTEAAGAPVAISATTSDGLGFTGRGEGIAATATAVLY</sequence>
<dbReference type="PANTHER" id="PTHR32125">
    <property type="entry name" value="2-C-METHYL-D-ERYTHRITOL 4-PHOSPHATE CYTIDYLYLTRANSFERASE, CHLOROPLASTIC"/>
    <property type="match status" value="1"/>
</dbReference>
<dbReference type="EMBL" id="QYZP01000001">
    <property type="protein sequence ID" value="RJN32297.1"/>
    <property type="molecule type" value="Genomic_DNA"/>
</dbReference>
<feature type="site" description="Transition state stabilizer" evidence="11">
    <location>
        <position position="315"/>
    </location>
</feature>
<dbReference type="InterPro" id="IPR003526">
    <property type="entry name" value="MECDP_synthase"/>
</dbReference>
<organism evidence="14 15">
    <name type="scientific">Nesterenkonia natronophila</name>
    <dbReference type="NCBI Taxonomy" id="2174932"/>
    <lineage>
        <taxon>Bacteria</taxon>
        <taxon>Bacillati</taxon>
        <taxon>Actinomycetota</taxon>
        <taxon>Actinomycetes</taxon>
        <taxon>Micrococcales</taxon>
        <taxon>Micrococcaceae</taxon>
        <taxon>Nesterenkonia</taxon>
    </lineage>
</organism>
<comment type="subunit">
    <text evidence="11">Homotrimer.</text>
</comment>
<dbReference type="HAMAP" id="MF_00108">
    <property type="entry name" value="IspD"/>
    <property type="match status" value="1"/>
</dbReference>
<dbReference type="GO" id="GO:0046872">
    <property type="term" value="F:metal ion binding"/>
    <property type="evidence" value="ECO:0007669"/>
    <property type="project" value="UniProtKB-KW"/>
</dbReference>
<dbReference type="SUPFAM" id="SSF69765">
    <property type="entry name" value="IpsF-like"/>
    <property type="match status" value="1"/>
</dbReference>
<dbReference type="FunFam" id="3.30.1330.50:FF:000003">
    <property type="entry name" value="2-C-methyl-D-erythritol 2,4-cyclodiphosphate synthase"/>
    <property type="match status" value="1"/>
</dbReference>
<comment type="function">
    <text evidence="11">Involved in the biosynthesis of isopentenyl diphosphate (IPP) and dimethylallyl diphosphate (DMAPP), two major building blocks of isoprenoid compounds. Catalyzes the conversion of 4-diphosphocytidyl-2-C-methyl-D-erythritol 2-phosphate (CDP-ME2P) to 2-C-methyl-D-erythritol 2,4-cyclodiphosphate (ME-CPP) with a corresponding release of cytidine 5-monophosphate (CMP).</text>
</comment>
<dbReference type="GO" id="GO:0008685">
    <property type="term" value="F:2-C-methyl-D-erythritol 2,4-cyclodiphosphate synthase activity"/>
    <property type="evidence" value="ECO:0007669"/>
    <property type="project" value="UniProtKB-UniRule"/>
</dbReference>
<protein>
    <recommendedName>
        <fullName evidence="11 12">Multifunctional fusion protein</fullName>
    </recommendedName>
    <domain>
        <recommendedName>
            <fullName evidence="11">2-C-methyl-D-erythritol 2,4-cyclodiphosphate synthase</fullName>
            <shortName evidence="11">MECDP-synthase</shortName>
            <shortName evidence="11">MECPP-synthase</shortName>
            <shortName evidence="11">MECPS</shortName>
            <ecNumber evidence="11">4.6.1.12</ecNumber>
        </recommendedName>
    </domain>
    <domain>
        <recommendedName>
            <fullName evidence="12">2-C-methyl-D-erythritol 4-phosphate cytidylyltransferase</fullName>
            <ecNumber evidence="12">2.7.7.60</ecNumber>
        </recommendedName>
        <alternativeName>
            <fullName evidence="12">4-diphosphocytidyl-2C-methyl-D-erythritol synthase</fullName>
        </alternativeName>
        <alternativeName>
            <fullName evidence="12">MEP cytidylyltransferase</fullName>
            <shortName evidence="12">MCT</shortName>
        </alternativeName>
    </domain>
</protein>
<dbReference type="GO" id="GO:0019288">
    <property type="term" value="P:isopentenyl diphosphate biosynthetic process, methylerythritol 4-phosphate pathway"/>
    <property type="evidence" value="ECO:0007669"/>
    <property type="project" value="UniProtKB-UniRule"/>
</dbReference>
<evidence type="ECO:0000256" key="2">
    <source>
        <dbReference type="ARBA" id="ARBA00004787"/>
    </source>
</evidence>
<feature type="site" description="Positions MEP for the nucleophilic attack" evidence="12">
    <location>
        <position position="241"/>
    </location>
</feature>
<feature type="site" description="Transition state stabilizer" evidence="11">
    <location>
        <position position="416"/>
    </location>
</feature>
<evidence type="ECO:0000256" key="9">
    <source>
        <dbReference type="ARBA" id="ARBA00023239"/>
    </source>
</evidence>
<feature type="binding site" evidence="11">
    <location>
        <begin position="337"/>
        <end position="339"/>
    </location>
    <ligand>
        <name>4-CDP-2-C-methyl-D-erythritol 2-phosphate</name>
        <dbReference type="ChEBI" id="CHEBI:57919"/>
    </ligand>
</feature>
<keyword evidence="5 12" id="KW-0808">Transferase</keyword>
<feature type="domain" description="2-C-methyl-D-erythritol 2,4-cyclodiphosphate synthase" evidence="13">
    <location>
        <begin position="280"/>
        <end position="437"/>
    </location>
</feature>
<evidence type="ECO:0000256" key="12">
    <source>
        <dbReference type="HAMAP-Rule" id="MF_00108"/>
    </source>
</evidence>
<evidence type="ECO:0000256" key="6">
    <source>
        <dbReference type="ARBA" id="ARBA00022695"/>
    </source>
</evidence>
<feature type="site" description="Positions MEP for the nucleophilic attack" evidence="12">
    <location>
        <position position="181"/>
    </location>
</feature>
<comment type="similarity">
    <text evidence="3 11">Belongs to the IspF family.</text>
</comment>
<dbReference type="OrthoDB" id="9802561at2"/>
<dbReference type="PROSITE" id="PS01295">
    <property type="entry name" value="ISPD"/>
    <property type="match status" value="1"/>
</dbReference>
<feature type="binding site" evidence="11">
    <location>
        <begin position="415"/>
        <end position="418"/>
    </location>
    <ligand>
        <name>4-CDP-2-C-methyl-D-erythritol 2-phosphate</name>
        <dbReference type="ChEBI" id="CHEBI:57919"/>
    </ligand>
</feature>
<dbReference type="InterPro" id="IPR018294">
    <property type="entry name" value="ISPD_synthase_CS"/>
</dbReference>
<dbReference type="Proteomes" id="UP000266615">
    <property type="component" value="Unassembled WGS sequence"/>
</dbReference>
<gene>
    <name evidence="11" type="primary">ispF</name>
    <name evidence="12" type="synonym">ispD</name>
    <name evidence="14" type="ORF">D3250_00025</name>
</gene>
<evidence type="ECO:0000256" key="4">
    <source>
        <dbReference type="ARBA" id="ARBA00009789"/>
    </source>
</evidence>
<dbReference type="HAMAP" id="MF_00107">
    <property type="entry name" value="IspF"/>
    <property type="match status" value="1"/>
</dbReference>
<reference evidence="14 15" key="1">
    <citation type="submission" date="2018-09" db="EMBL/GenBank/DDBJ databases">
        <title>Nesterenkonia natronophila sp. nov., an alkaliphilic actinobacteriume isolated from a soda lake, and emended description of the genus Nesterenkonia.</title>
        <authorList>
            <person name="Menes R.J."/>
            <person name="Iriarte A."/>
        </authorList>
    </citation>
    <scope>NUCLEOTIDE SEQUENCE [LARGE SCALE GENOMIC DNA]</scope>
    <source>
        <strain evidence="14 15">M8</strain>
    </source>
</reference>
<evidence type="ECO:0000256" key="1">
    <source>
        <dbReference type="ARBA" id="ARBA00001282"/>
    </source>
</evidence>
<comment type="catalytic activity">
    <reaction evidence="1 12">
        <text>2-C-methyl-D-erythritol 4-phosphate + CTP + H(+) = 4-CDP-2-C-methyl-D-erythritol + diphosphate</text>
        <dbReference type="Rhea" id="RHEA:13429"/>
        <dbReference type="ChEBI" id="CHEBI:15378"/>
        <dbReference type="ChEBI" id="CHEBI:33019"/>
        <dbReference type="ChEBI" id="CHEBI:37563"/>
        <dbReference type="ChEBI" id="CHEBI:57823"/>
        <dbReference type="ChEBI" id="CHEBI:58262"/>
        <dbReference type="EC" id="2.7.7.60"/>
    </reaction>
</comment>
<proteinExistence type="inferred from homology"/>
<dbReference type="InterPro" id="IPR029044">
    <property type="entry name" value="Nucleotide-diphossugar_trans"/>
</dbReference>
<dbReference type="EC" id="2.7.7.60" evidence="12"/>
<evidence type="ECO:0000256" key="8">
    <source>
        <dbReference type="ARBA" id="ARBA00023229"/>
    </source>
</evidence>
<keyword evidence="7 11" id="KW-0479">Metal-binding</keyword>